<organism evidence="2 3">
    <name type="scientific">Apiosordaria backusii</name>
    <dbReference type="NCBI Taxonomy" id="314023"/>
    <lineage>
        <taxon>Eukaryota</taxon>
        <taxon>Fungi</taxon>
        <taxon>Dikarya</taxon>
        <taxon>Ascomycota</taxon>
        <taxon>Pezizomycotina</taxon>
        <taxon>Sordariomycetes</taxon>
        <taxon>Sordariomycetidae</taxon>
        <taxon>Sordariales</taxon>
        <taxon>Lasiosphaeriaceae</taxon>
        <taxon>Apiosordaria</taxon>
    </lineage>
</organism>
<evidence type="ECO:0000313" key="2">
    <source>
        <dbReference type="EMBL" id="KAK0739716.1"/>
    </source>
</evidence>
<comment type="caution">
    <text evidence="2">The sequence shown here is derived from an EMBL/GenBank/DDBJ whole genome shotgun (WGS) entry which is preliminary data.</text>
</comment>
<proteinExistence type="predicted"/>
<feature type="chain" id="PRO_5041316882" description="Secreted protein" evidence="1">
    <location>
        <begin position="29"/>
        <end position="102"/>
    </location>
</feature>
<sequence length="102" mass="11539">MYGTSCTYSQTIWLLSLFLHSLFGPSPPEMFPCCVKVKDMCTNRGRPPFSTHPRGTPWGCLSPFLFLPCLTLPFILGVERAADPALWDHHSPPHRLPLKQRS</sequence>
<gene>
    <name evidence="2" type="ORF">B0T21DRAFT_363169</name>
</gene>
<evidence type="ECO:0008006" key="4">
    <source>
        <dbReference type="Google" id="ProtNLM"/>
    </source>
</evidence>
<dbReference type="AlphaFoldDB" id="A0AA40EI91"/>
<dbReference type="Proteomes" id="UP001172159">
    <property type="component" value="Unassembled WGS sequence"/>
</dbReference>
<evidence type="ECO:0000256" key="1">
    <source>
        <dbReference type="SAM" id="SignalP"/>
    </source>
</evidence>
<dbReference type="EMBL" id="JAUKTV010000004">
    <property type="protein sequence ID" value="KAK0739716.1"/>
    <property type="molecule type" value="Genomic_DNA"/>
</dbReference>
<keyword evidence="3" id="KW-1185">Reference proteome</keyword>
<accession>A0AA40EI91</accession>
<protein>
    <recommendedName>
        <fullName evidence="4">Secreted protein</fullName>
    </recommendedName>
</protein>
<keyword evidence="1" id="KW-0732">Signal</keyword>
<feature type="signal peptide" evidence="1">
    <location>
        <begin position="1"/>
        <end position="28"/>
    </location>
</feature>
<reference evidence="2" key="1">
    <citation type="submission" date="2023-06" db="EMBL/GenBank/DDBJ databases">
        <title>Genome-scale phylogeny and comparative genomics of the fungal order Sordariales.</title>
        <authorList>
            <consortium name="Lawrence Berkeley National Laboratory"/>
            <person name="Hensen N."/>
            <person name="Bonometti L."/>
            <person name="Westerberg I."/>
            <person name="Brannstrom I.O."/>
            <person name="Guillou S."/>
            <person name="Cros-Aarteil S."/>
            <person name="Calhoun S."/>
            <person name="Haridas S."/>
            <person name="Kuo A."/>
            <person name="Mondo S."/>
            <person name="Pangilinan J."/>
            <person name="Riley R."/>
            <person name="Labutti K."/>
            <person name="Andreopoulos B."/>
            <person name="Lipzen A."/>
            <person name="Chen C."/>
            <person name="Yanf M."/>
            <person name="Daum C."/>
            <person name="Ng V."/>
            <person name="Clum A."/>
            <person name="Steindorff A."/>
            <person name="Ohm R."/>
            <person name="Martin F."/>
            <person name="Silar P."/>
            <person name="Natvig D."/>
            <person name="Lalanne C."/>
            <person name="Gautier V."/>
            <person name="Ament-Velasquez S.L."/>
            <person name="Kruys A."/>
            <person name="Hutchinson M.I."/>
            <person name="Powell A.J."/>
            <person name="Barry K."/>
            <person name="Miller A.N."/>
            <person name="Grigoriev I.V."/>
            <person name="Debuchy R."/>
            <person name="Gladieux P."/>
            <person name="Thoren M.H."/>
            <person name="Johannesson H."/>
        </authorList>
    </citation>
    <scope>NUCLEOTIDE SEQUENCE</scope>
    <source>
        <strain evidence="2">CBS 540.89</strain>
    </source>
</reference>
<name>A0AA40EI91_9PEZI</name>
<evidence type="ECO:0000313" key="3">
    <source>
        <dbReference type="Proteomes" id="UP001172159"/>
    </source>
</evidence>